<reference evidence="1" key="1">
    <citation type="journal article" date="2017" name="Nature">
        <title>The genome of Chenopodium quinoa.</title>
        <authorList>
            <person name="Jarvis D.E."/>
            <person name="Ho Y.S."/>
            <person name="Lightfoot D.J."/>
            <person name="Schmoeckel S.M."/>
            <person name="Li B."/>
            <person name="Borm T.J.A."/>
            <person name="Ohyanagi H."/>
            <person name="Mineta K."/>
            <person name="Michell C.T."/>
            <person name="Saber N."/>
            <person name="Kharbatia N.M."/>
            <person name="Rupper R.R."/>
            <person name="Sharp A.R."/>
            <person name="Dally N."/>
            <person name="Boughton B.A."/>
            <person name="Woo Y.H."/>
            <person name="Gao G."/>
            <person name="Schijlen E.G.W.M."/>
            <person name="Guo X."/>
            <person name="Momin A.A."/>
            <person name="Negrao S."/>
            <person name="Al-Babili S."/>
            <person name="Gehring C."/>
            <person name="Roessner U."/>
            <person name="Jung C."/>
            <person name="Murphy K."/>
            <person name="Arold S.T."/>
            <person name="Gojobori T."/>
            <person name="van der Linden C.G."/>
            <person name="van Loo E.N."/>
            <person name="Jellen E.N."/>
            <person name="Maughan P.J."/>
            <person name="Tester M."/>
        </authorList>
    </citation>
    <scope>NUCLEOTIDE SEQUENCE [LARGE SCALE GENOMIC DNA]</scope>
    <source>
        <strain evidence="1">cv. PI 614886</strain>
    </source>
</reference>
<accession>A0A803LTD9</accession>
<evidence type="ECO:0000313" key="2">
    <source>
        <dbReference type="Proteomes" id="UP000596660"/>
    </source>
</evidence>
<dbReference type="InterPro" id="IPR036242">
    <property type="entry name" value="Agglutinin_dom_sf"/>
</dbReference>
<evidence type="ECO:0000313" key="1">
    <source>
        <dbReference type="EnsemblPlants" id="AUR62018483-RA:cds"/>
    </source>
</evidence>
<organism evidence="1 2">
    <name type="scientific">Chenopodium quinoa</name>
    <name type="common">Quinoa</name>
    <dbReference type="NCBI Taxonomy" id="63459"/>
    <lineage>
        <taxon>Eukaryota</taxon>
        <taxon>Viridiplantae</taxon>
        <taxon>Streptophyta</taxon>
        <taxon>Embryophyta</taxon>
        <taxon>Tracheophyta</taxon>
        <taxon>Spermatophyta</taxon>
        <taxon>Magnoliopsida</taxon>
        <taxon>eudicotyledons</taxon>
        <taxon>Gunneridae</taxon>
        <taxon>Pentapetalae</taxon>
        <taxon>Caryophyllales</taxon>
        <taxon>Chenopodiaceae</taxon>
        <taxon>Chenopodioideae</taxon>
        <taxon>Atripliceae</taxon>
        <taxon>Chenopodium</taxon>
    </lineage>
</organism>
<dbReference type="Proteomes" id="UP000596660">
    <property type="component" value="Unplaced"/>
</dbReference>
<sequence>MVNLPKSVALKATYGDAPFKYLGVEDDGKLAYSTDKVVSEKAKFAVESAGNGVTTCTKEYEDEENDPTDTDMLFSVASVAKGIVALRHLNTNKFLERIEGSQRKGSIVEPIYCVNSFSLAPLHPAPY</sequence>
<dbReference type="AlphaFoldDB" id="A0A803LTD9"/>
<protein>
    <submittedName>
        <fullName evidence="1">Uncharacterized protein</fullName>
    </submittedName>
</protein>
<keyword evidence="2" id="KW-1185">Reference proteome</keyword>
<name>A0A803LTD9_CHEQI</name>
<reference evidence="1" key="2">
    <citation type="submission" date="2021-03" db="UniProtKB">
        <authorList>
            <consortium name="EnsemblPlants"/>
        </authorList>
    </citation>
    <scope>IDENTIFICATION</scope>
</reference>
<dbReference type="SUPFAM" id="SSF50382">
    <property type="entry name" value="Agglutinin"/>
    <property type="match status" value="1"/>
</dbReference>
<proteinExistence type="predicted"/>
<dbReference type="Gramene" id="AUR62018483-RA">
    <property type="protein sequence ID" value="AUR62018483-RA:cds"/>
    <property type="gene ID" value="AUR62018483"/>
</dbReference>
<dbReference type="EnsemblPlants" id="AUR62018483-RA">
    <property type="protein sequence ID" value="AUR62018483-RA:cds"/>
    <property type="gene ID" value="AUR62018483"/>
</dbReference>